<evidence type="ECO:0000313" key="1">
    <source>
        <dbReference type="EMBL" id="KNZ54431.1"/>
    </source>
</evidence>
<dbReference type="AlphaFoldDB" id="A0A0L6V0Z8"/>
<protein>
    <submittedName>
        <fullName evidence="1">Uncharacterized protein</fullName>
    </submittedName>
</protein>
<organism evidence="1 2">
    <name type="scientific">Puccinia sorghi</name>
    <dbReference type="NCBI Taxonomy" id="27349"/>
    <lineage>
        <taxon>Eukaryota</taxon>
        <taxon>Fungi</taxon>
        <taxon>Dikarya</taxon>
        <taxon>Basidiomycota</taxon>
        <taxon>Pucciniomycotina</taxon>
        <taxon>Pucciniomycetes</taxon>
        <taxon>Pucciniales</taxon>
        <taxon>Pucciniaceae</taxon>
        <taxon>Puccinia</taxon>
    </lineage>
</organism>
<dbReference type="PROSITE" id="PS51257">
    <property type="entry name" value="PROKAR_LIPOPROTEIN"/>
    <property type="match status" value="1"/>
</dbReference>
<dbReference type="Proteomes" id="UP000037035">
    <property type="component" value="Unassembled WGS sequence"/>
</dbReference>
<proteinExistence type="predicted"/>
<comment type="caution">
    <text evidence="1">The sequence shown here is derived from an EMBL/GenBank/DDBJ whole genome shotgun (WGS) entry which is preliminary data.</text>
</comment>
<gene>
    <name evidence="1" type="ORF">VP01_294g3</name>
</gene>
<evidence type="ECO:0000313" key="2">
    <source>
        <dbReference type="Proteomes" id="UP000037035"/>
    </source>
</evidence>
<dbReference type="VEuPathDB" id="FungiDB:VP01_294g3"/>
<keyword evidence="2" id="KW-1185">Reference proteome</keyword>
<accession>A0A0L6V0Z8</accession>
<sequence>MIIKLDDWMIDAEGVPSPSFYYFPASTTLSCLDDIHQVSDGLERLVVCLQAQVLSALGNRFARLLRLSWRMCGQAGRRDGKLEYDALINDAVDLRMKSAEEEQNGRSLARRSRPCIRRFGRPLATRGSSSNQVITVYTVGRSGRHVAPRFVVGFDRHPPQSMYHRSTSSSILLRLSCNGFLLDHTGHHPGCEIGITFEAWVRRDLFRGEWPEYPHVRPLPILFDCTFLFLFSFFWSFRFKLFNVGERTGILDGRPRAREEEGTTNHLLRCDGGDEKEVNGEKRYSWRSKVLVGVPSLGRGFHITLTPFPALYSTLMTSRVKHFLLINLKLHFSPNLAHHASRYSNEEKEIWHIVKWNPIFVPILHTWWGWEGRGILIHV</sequence>
<name>A0A0L6V0Z8_9BASI</name>
<reference evidence="1 2" key="1">
    <citation type="submission" date="2015-08" db="EMBL/GenBank/DDBJ databases">
        <title>Next Generation Sequencing and Analysis of the Genome of Puccinia sorghi L Schw, the Causal Agent of Maize Common Rust.</title>
        <authorList>
            <person name="Rochi L."/>
            <person name="Burguener G."/>
            <person name="Darino M."/>
            <person name="Turjanski A."/>
            <person name="Kreff E."/>
            <person name="Dieguez M.J."/>
            <person name="Sacco F."/>
        </authorList>
    </citation>
    <scope>NUCLEOTIDE SEQUENCE [LARGE SCALE GENOMIC DNA]</scope>
    <source>
        <strain evidence="1 2">RO10H11247</strain>
    </source>
</reference>
<dbReference type="EMBL" id="LAVV01007890">
    <property type="protein sequence ID" value="KNZ54431.1"/>
    <property type="molecule type" value="Genomic_DNA"/>
</dbReference>